<dbReference type="PANTHER" id="PTHR43155:SF2">
    <property type="entry name" value="CYCLIC DI-GMP PHOSPHODIESTERASE PA4108"/>
    <property type="match status" value="1"/>
</dbReference>
<dbReference type="GO" id="GO:0008081">
    <property type="term" value="F:phosphoric diester hydrolase activity"/>
    <property type="evidence" value="ECO:0007669"/>
    <property type="project" value="UniProtKB-ARBA"/>
</dbReference>
<dbReference type="CDD" id="cd00077">
    <property type="entry name" value="HDc"/>
    <property type="match status" value="1"/>
</dbReference>
<evidence type="ECO:0000313" key="4">
    <source>
        <dbReference type="Proteomes" id="UP000033664"/>
    </source>
</evidence>
<feature type="domain" description="HD-GYP" evidence="2">
    <location>
        <begin position="137"/>
        <end position="332"/>
    </location>
</feature>
<dbReference type="OrthoDB" id="9764808at2"/>
<evidence type="ECO:0000259" key="2">
    <source>
        <dbReference type="PROSITE" id="PS51832"/>
    </source>
</evidence>
<feature type="compositionally biased region" description="Basic and acidic residues" evidence="1">
    <location>
        <begin position="55"/>
        <end position="70"/>
    </location>
</feature>
<gene>
    <name evidence="3" type="ORF">TW72_02805</name>
</gene>
<reference evidence="3 4" key="1">
    <citation type="journal article" date="2015" name="BMC Genomics">
        <title>Genome mining reveals unlocked bioactive potential of marine Gram-negative bacteria.</title>
        <authorList>
            <person name="Machado H."/>
            <person name="Sonnenschein E.C."/>
            <person name="Melchiorsen J."/>
            <person name="Gram L."/>
        </authorList>
    </citation>
    <scope>NUCLEOTIDE SEQUENCE [LARGE SCALE GENOMIC DNA]</scope>
    <source>
        <strain evidence="3 4">S3137</strain>
    </source>
</reference>
<comment type="caution">
    <text evidence="3">The sequence shown here is derived from an EMBL/GenBank/DDBJ whole genome shotgun (WGS) entry which is preliminary data.</text>
</comment>
<dbReference type="PANTHER" id="PTHR43155">
    <property type="entry name" value="CYCLIC DI-GMP PHOSPHODIESTERASE PA4108-RELATED"/>
    <property type="match status" value="1"/>
</dbReference>
<dbReference type="InterPro" id="IPR006675">
    <property type="entry name" value="HDIG_dom"/>
</dbReference>
<dbReference type="InterPro" id="IPR003607">
    <property type="entry name" value="HD/PDEase_dom"/>
</dbReference>
<name>A0A0F4PR07_9GAMM</name>
<dbReference type="InterPro" id="IPR021812">
    <property type="entry name" value="DUF3391"/>
</dbReference>
<dbReference type="PROSITE" id="PS51832">
    <property type="entry name" value="HD_GYP"/>
    <property type="match status" value="1"/>
</dbReference>
<dbReference type="GeneID" id="58227415"/>
<dbReference type="EMBL" id="JXXZ01000002">
    <property type="protein sequence ID" value="KJZ01889.1"/>
    <property type="molecule type" value="Genomic_DNA"/>
</dbReference>
<dbReference type="Pfam" id="PF11871">
    <property type="entry name" value="DUF3391"/>
    <property type="match status" value="1"/>
</dbReference>
<feature type="compositionally biased region" description="Polar residues" evidence="1">
    <location>
        <begin position="72"/>
        <end position="90"/>
    </location>
</feature>
<dbReference type="RefSeq" id="WP_045979268.1">
    <property type="nucleotide sequence ID" value="NZ_JXXY01000006.1"/>
</dbReference>
<dbReference type="NCBIfam" id="TIGR00277">
    <property type="entry name" value="HDIG"/>
    <property type="match status" value="1"/>
</dbReference>
<organism evidence="3 4">
    <name type="scientific">Pseudoalteromonas ruthenica</name>
    <dbReference type="NCBI Taxonomy" id="151081"/>
    <lineage>
        <taxon>Bacteria</taxon>
        <taxon>Pseudomonadati</taxon>
        <taxon>Pseudomonadota</taxon>
        <taxon>Gammaproteobacteria</taxon>
        <taxon>Alteromonadales</taxon>
        <taxon>Pseudoalteromonadaceae</taxon>
        <taxon>Pseudoalteromonas</taxon>
    </lineage>
</organism>
<evidence type="ECO:0000256" key="1">
    <source>
        <dbReference type="SAM" id="MobiDB-lite"/>
    </source>
</evidence>
<dbReference type="SUPFAM" id="SSF109604">
    <property type="entry name" value="HD-domain/PDEase-like"/>
    <property type="match status" value="1"/>
</dbReference>
<accession>A0A0F4PR07</accession>
<proteinExistence type="predicted"/>
<dbReference type="SMART" id="SM00471">
    <property type="entry name" value="HDc"/>
    <property type="match status" value="1"/>
</dbReference>
<evidence type="ECO:0000313" key="3">
    <source>
        <dbReference type="EMBL" id="KJZ01889.1"/>
    </source>
</evidence>
<sequence>MHDTISINQLKPGMFVVQVSKQSGSVKIKNQGWVKTQTAIDKLKKVGVQEVIIDPDKTLQRKKPSKEAKPKPTSTESAKPQSSDPWASSVSVESELNKAQRLYSEAKQLQSKAFKDIKAGRKIDVGPFKDVAKGFMDSVFRNQDALACLTRLREKDAYLMEHSINVSILMTIFAKHLRLDTDTIHELATGALLHDIGKIKIPDEILHKPGRLSEQEFAVIKDHARFSKEILEQSGLTGIAVDIAGFHHERIDGTGYPFGKKAEEISQHVRMASIVDVYDALTAERVYKEGMTPIQAFKILKDGVPNHFDGELLNRFIQCIGVHPVGTLVKLTNHKVGVVSRSNPNDPLKPQVKTFYNAKHAHYTQVEDIDLTRARANEELEAAVKPELFNIDLMRFFKHSLMP</sequence>
<dbReference type="Pfam" id="PF13487">
    <property type="entry name" value="HD_5"/>
    <property type="match status" value="1"/>
</dbReference>
<dbReference type="AlphaFoldDB" id="A0A0F4PR07"/>
<protein>
    <submittedName>
        <fullName evidence="3">Phosphodiesterase</fullName>
    </submittedName>
</protein>
<dbReference type="Gene3D" id="1.10.3210.10">
    <property type="entry name" value="Hypothetical protein af1432"/>
    <property type="match status" value="1"/>
</dbReference>
<dbReference type="Proteomes" id="UP000033664">
    <property type="component" value="Unassembled WGS sequence"/>
</dbReference>
<keyword evidence="4" id="KW-1185">Reference proteome</keyword>
<dbReference type="eggNOG" id="COG2206">
    <property type="taxonomic scope" value="Bacteria"/>
</dbReference>
<feature type="region of interest" description="Disordered" evidence="1">
    <location>
        <begin position="55"/>
        <end position="90"/>
    </location>
</feature>
<dbReference type="PATRIC" id="fig|151081.8.peg.1739"/>
<dbReference type="InterPro" id="IPR037522">
    <property type="entry name" value="HD_GYP_dom"/>
</dbReference>